<evidence type="ECO:0000313" key="2">
    <source>
        <dbReference type="Proteomes" id="UP000664277"/>
    </source>
</evidence>
<evidence type="ECO:0000313" key="1">
    <source>
        <dbReference type="EMBL" id="MBN8662281.1"/>
    </source>
</evidence>
<name>A0A8J7PA88_9BACT</name>
<gene>
    <name evidence="1" type="ORF">J0M35_18065</name>
</gene>
<comment type="caution">
    <text evidence="1">The sequence shown here is derived from an EMBL/GenBank/DDBJ whole genome shotgun (WGS) entry which is preliminary data.</text>
</comment>
<feature type="non-terminal residue" evidence="1">
    <location>
        <position position="1"/>
    </location>
</feature>
<dbReference type="AlphaFoldDB" id="A0A8J7PA88"/>
<organism evidence="1 2">
    <name type="scientific">Candidatus Obscuribacter phosphatis</name>
    <dbReference type="NCBI Taxonomy" id="1906157"/>
    <lineage>
        <taxon>Bacteria</taxon>
        <taxon>Bacillati</taxon>
        <taxon>Candidatus Melainabacteria</taxon>
        <taxon>Candidatus Obscuribacterales</taxon>
        <taxon>Candidatus Obscuribacteraceae</taxon>
        <taxon>Candidatus Obscuribacter</taxon>
    </lineage>
</organism>
<proteinExistence type="predicted"/>
<reference evidence="1" key="1">
    <citation type="submission" date="2021-02" db="EMBL/GenBank/DDBJ databases">
        <title>Genome-Resolved Metagenomics of a Microbial Community Performing Photosynthetic Biological Nutrient Removal.</title>
        <authorList>
            <person name="Mcdaniel E.A."/>
        </authorList>
    </citation>
    <scope>NUCLEOTIDE SEQUENCE</scope>
    <source>
        <strain evidence="1">UWPOB_OBS1</strain>
    </source>
</reference>
<dbReference type="EMBL" id="JAFLCK010000035">
    <property type="protein sequence ID" value="MBN8662281.1"/>
    <property type="molecule type" value="Genomic_DNA"/>
</dbReference>
<accession>A0A8J7PA88</accession>
<sequence>EQAEAKKDSEQNLVDKFWDAIGLGAPADLNKVPCETQAQKLEAMRPKLTPQENDQVNSNVRQLETAVKTGNLEALGDFFNRIAPRANDKTNPEAFHKSSQVKVADETFHRLNKELDKYGINLDYRSMGVYQGDRSPSLIVSREYPHPTEKGATMHAELTLQGGTDRQMMKYSGTDKVTIRENGNTSFDKFKEGGGKTAAENAYATVMKPYLDAQKGR</sequence>
<dbReference type="Proteomes" id="UP000664277">
    <property type="component" value="Unassembled WGS sequence"/>
</dbReference>
<protein>
    <submittedName>
        <fullName evidence="1">Uncharacterized protein</fullName>
    </submittedName>
</protein>